<dbReference type="STRING" id="341663.Q0CJZ0"/>
<dbReference type="OrthoDB" id="5215637at2759"/>
<feature type="chain" id="PRO_5004170359" description="Mid2 domain-containing protein" evidence="2">
    <location>
        <begin position="20"/>
        <end position="247"/>
    </location>
</feature>
<keyword evidence="1" id="KW-0812">Transmembrane</keyword>
<dbReference type="HOGENOM" id="CLU_055859_6_1_1"/>
<evidence type="ECO:0000256" key="1">
    <source>
        <dbReference type="SAM" id="Phobius"/>
    </source>
</evidence>
<gene>
    <name evidence="3" type="ORF">ATEG_05994</name>
</gene>
<dbReference type="GeneID" id="4321290"/>
<dbReference type="AlphaFoldDB" id="Q0CJZ0"/>
<reference evidence="4" key="1">
    <citation type="submission" date="2005-09" db="EMBL/GenBank/DDBJ databases">
        <title>Annotation of the Aspergillus terreus NIH2624 genome.</title>
        <authorList>
            <person name="Birren B.W."/>
            <person name="Lander E.S."/>
            <person name="Galagan J.E."/>
            <person name="Nusbaum C."/>
            <person name="Devon K."/>
            <person name="Henn M."/>
            <person name="Ma L.-J."/>
            <person name="Jaffe D.B."/>
            <person name="Butler J."/>
            <person name="Alvarez P."/>
            <person name="Gnerre S."/>
            <person name="Grabherr M."/>
            <person name="Kleber M."/>
            <person name="Mauceli E.W."/>
            <person name="Brockman W."/>
            <person name="Rounsley S."/>
            <person name="Young S.K."/>
            <person name="LaButti K."/>
            <person name="Pushparaj V."/>
            <person name="DeCaprio D."/>
            <person name="Crawford M."/>
            <person name="Koehrsen M."/>
            <person name="Engels R."/>
            <person name="Montgomery P."/>
            <person name="Pearson M."/>
            <person name="Howarth C."/>
            <person name="Larson L."/>
            <person name="Luoma S."/>
            <person name="White J."/>
            <person name="Alvarado L."/>
            <person name="Kodira C.D."/>
            <person name="Zeng Q."/>
            <person name="Oleary S."/>
            <person name="Yandava C."/>
            <person name="Denning D.W."/>
            <person name="Nierman W.C."/>
            <person name="Milne T."/>
            <person name="Madden K."/>
        </authorList>
    </citation>
    <scope>NUCLEOTIDE SEQUENCE [LARGE SCALE GENOMIC DNA]</scope>
    <source>
        <strain evidence="4">NIH 2624 / FGSC A1156</strain>
    </source>
</reference>
<keyword evidence="2" id="KW-0732">Signal</keyword>
<dbReference type="Proteomes" id="UP000007963">
    <property type="component" value="Unassembled WGS sequence"/>
</dbReference>
<feature type="signal peptide" evidence="2">
    <location>
        <begin position="1"/>
        <end position="19"/>
    </location>
</feature>
<dbReference type="OMA" id="CLNVAIQ"/>
<evidence type="ECO:0000313" key="3">
    <source>
        <dbReference type="EMBL" id="EAU33755.1"/>
    </source>
</evidence>
<feature type="transmembrane region" description="Helical" evidence="1">
    <location>
        <begin position="174"/>
        <end position="196"/>
    </location>
</feature>
<evidence type="ECO:0000313" key="4">
    <source>
        <dbReference type="Proteomes" id="UP000007963"/>
    </source>
</evidence>
<evidence type="ECO:0000256" key="2">
    <source>
        <dbReference type="SAM" id="SignalP"/>
    </source>
</evidence>
<evidence type="ECO:0008006" key="5">
    <source>
        <dbReference type="Google" id="ProtNLM"/>
    </source>
</evidence>
<dbReference type="VEuPathDB" id="FungiDB:ATEG_05994"/>
<keyword evidence="1" id="KW-0472">Membrane</keyword>
<keyword evidence="1" id="KW-1133">Transmembrane helix</keyword>
<organism evidence="3 4">
    <name type="scientific">Aspergillus terreus (strain NIH 2624 / FGSC A1156)</name>
    <dbReference type="NCBI Taxonomy" id="341663"/>
    <lineage>
        <taxon>Eukaryota</taxon>
        <taxon>Fungi</taxon>
        <taxon>Dikarya</taxon>
        <taxon>Ascomycota</taxon>
        <taxon>Pezizomycotina</taxon>
        <taxon>Eurotiomycetes</taxon>
        <taxon>Eurotiomycetidae</taxon>
        <taxon>Eurotiales</taxon>
        <taxon>Aspergillaceae</taxon>
        <taxon>Aspergillus</taxon>
        <taxon>Aspergillus subgen. Circumdati</taxon>
    </lineage>
</organism>
<name>Q0CJZ0_ASPTN</name>
<sequence length="247" mass="25751">MRIGSAWTLVGIVVVPTWARTCYHPNKQAAPGAVPCTDAEHTFCCAEGAFCLSNGYCAGFGTQPYNLYRGSCTDQSWGSSCTQSCLDQSQNAAGPISCIGKNDEGQSLYCCGYQRSNNSISTCADGSDPFTMPDGKLIFGRAGLANATISSDNTVGATTSCEATSGSQCTNATAVGAGVGVPLGVIAISTAIWAFWERRQRRKAVVASHMQLPNIQPEAFAPVQTDVKPVTELDGTGGVAELASRPN</sequence>
<proteinExistence type="predicted"/>
<protein>
    <recommendedName>
        <fullName evidence="5">Mid2 domain-containing protein</fullName>
    </recommendedName>
</protein>
<dbReference type="EMBL" id="CH476601">
    <property type="protein sequence ID" value="EAU33755.1"/>
    <property type="molecule type" value="Genomic_DNA"/>
</dbReference>
<accession>Q0CJZ0</accession>
<dbReference type="RefSeq" id="XP_001215172.1">
    <property type="nucleotide sequence ID" value="XM_001215172.1"/>
</dbReference>